<keyword evidence="3" id="KW-1185">Reference proteome</keyword>
<gene>
    <name evidence="2" type="ORF">EWM64_g1681</name>
</gene>
<dbReference type="InterPro" id="IPR029063">
    <property type="entry name" value="SAM-dependent_MTases_sf"/>
</dbReference>
<evidence type="ECO:0000313" key="3">
    <source>
        <dbReference type="Proteomes" id="UP000298061"/>
    </source>
</evidence>
<feature type="compositionally biased region" description="Polar residues" evidence="1">
    <location>
        <begin position="81"/>
        <end position="107"/>
    </location>
</feature>
<organism evidence="2 3">
    <name type="scientific">Hericium alpestre</name>
    <dbReference type="NCBI Taxonomy" id="135208"/>
    <lineage>
        <taxon>Eukaryota</taxon>
        <taxon>Fungi</taxon>
        <taxon>Dikarya</taxon>
        <taxon>Basidiomycota</taxon>
        <taxon>Agaricomycotina</taxon>
        <taxon>Agaricomycetes</taxon>
        <taxon>Russulales</taxon>
        <taxon>Hericiaceae</taxon>
        <taxon>Hericium</taxon>
    </lineage>
</organism>
<sequence length="243" mass="27743">MRDNYGEHGVENYYTKVGSTYRNPHYPGVRRCLFSWFTSWWTEEYSKLDEKRQITVFDMACGSGEVTIALAEWWHASSIPPSNERPSLPQRKTQLATPSNFDPNTSRPHVMAADPYTAEAFRARLSASCASLSFRDIAEGALPETRFRLPLVGMIPEDLPPEVSDSSEVAEMIICSFALHLIDNPSELFALLWELSTKFRWLVILAPHKKPEIKGGWGWMKWDVDKWQGGDMGSSEGEYLFDR</sequence>
<name>A0A4Z0A8T0_9AGAM</name>
<dbReference type="AlphaFoldDB" id="A0A4Z0A8T0"/>
<dbReference type="SUPFAM" id="SSF53335">
    <property type="entry name" value="S-adenosyl-L-methionine-dependent methyltransferases"/>
    <property type="match status" value="1"/>
</dbReference>
<feature type="region of interest" description="Disordered" evidence="1">
    <location>
        <begin position="81"/>
        <end position="108"/>
    </location>
</feature>
<evidence type="ECO:0000313" key="2">
    <source>
        <dbReference type="EMBL" id="TFY82329.1"/>
    </source>
</evidence>
<evidence type="ECO:0008006" key="4">
    <source>
        <dbReference type="Google" id="ProtNLM"/>
    </source>
</evidence>
<dbReference type="OrthoDB" id="66144at2759"/>
<comment type="caution">
    <text evidence="2">The sequence shown here is derived from an EMBL/GenBank/DDBJ whole genome shotgun (WGS) entry which is preliminary data.</text>
</comment>
<protein>
    <recommendedName>
        <fullName evidence="4">Methyltransferase domain-containing protein</fullName>
    </recommendedName>
</protein>
<accession>A0A4Z0A8T0</accession>
<evidence type="ECO:0000256" key="1">
    <source>
        <dbReference type="SAM" id="MobiDB-lite"/>
    </source>
</evidence>
<proteinExistence type="predicted"/>
<dbReference type="Gene3D" id="3.40.50.150">
    <property type="entry name" value="Vaccinia Virus protein VP39"/>
    <property type="match status" value="1"/>
</dbReference>
<dbReference type="EMBL" id="SFCI01000118">
    <property type="protein sequence ID" value="TFY82329.1"/>
    <property type="molecule type" value="Genomic_DNA"/>
</dbReference>
<reference evidence="2 3" key="1">
    <citation type="submission" date="2019-02" db="EMBL/GenBank/DDBJ databases">
        <title>Genome sequencing of the rare red list fungi Hericium alpestre (H. flagellum).</title>
        <authorList>
            <person name="Buettner E."/>
            <person name="Kellner H."/>
        </authorList>
    </citation>
    <scope>NUCLEOTIDE SEQUENCE [LARGE SCALE GENOMIC DNA]</scope>
    <source>
        <strain evidence="2 3">DSM 108284</strain>
    </source>
</reference>
<dbReference type="Proteomes" id="UP000298061">
    <property type="component" value="Unassembled WGS sequence"/>
</dbReference>